<dbReference type="PROSITE" id="PS51450">
    <property type="entry name" value="LRR"/>
    <property type="match status" value="1"/>
</dbReference>
<proteinExistence type="predicted"/>
<protein>
    <submittedName>
        <fullName evidence="3">Uncharacterized protein</fullName>
    </submittedName>
</protein>
<dbReference type="SMART" id="SM00364">
    <property type="entry name" value="LRR_BAC"/>
    <property type="match status" value="5"/>
</dbReference>
<dbReference type="GO" id="GO:0005737">
    <property type="term" value="C:cytoplasm"/>
    <property type="evidence" value="ECO:0007669"/>
    <property type="project" value="TreeGrafter"/>
</dbReference>
<dbReference type="SMART" id="SM00369">
    <property type="entry name" value="LRR_TYP"/>
    <property type="match status" value="4"/>
</dbReference>
<dbReference type="Pfam" id="PF00560">
    <property type="entry name" value="LRR_1"/>
    <property type="match status" value="2"/>
</dbReference>
<reference evidence="3" key="1">
    <citation type="submission" date="2021-12" db="EMBL/GenBank/DDBJ databases">
        <authorList>
            <person name="King R."/>
        </authorList>
    </citation>
    <scope>NUCLEOTIDE SEQUENCE</scope>
</reference>
<dbReference type="Gene3D" id="3.80.10.10">
    <property type="entry name" value="Ribonuclease Inhibitor"/>
    <property type="match status" value="2"/>
</dbReference>
<sequence>MKAAKKSDAKKPHINGVIKFLKTSSIEWPEYITELNLSNSKIRWQEENIKFPPNVMDLNISHNELTEVPSAVLNLEKLKNLDISYNIITYFDEYPKFCHAIEVLNLSHNNLHGPPYWVWTGAPIKLTNINLGFNYNLRKSFECSYFEELLQYTTQLINIKINNCSLTQHLKLLITLPKAKVLELGSSTLSLFSMNRIHEVPCEELKKCCDMERLNLSNVQLYTIKNNIDILSKLVEINLSHNEISNIPDEFCNLEHLEICNLSYNHILYLPDNISKLGRLVSLQINSNELCMLPESISELKKLQILDLYDNSLYEIPDGLKNIAEIDLAQNYFDEPEELNYLEKRDRLRLSVPDRFNGK</sequence>
<dbReference type="InterPro" id="IPR032675">
    <property type="entry name" value="LRR_dom_sf"/>
</dbReference>
<dbReference type="PANTHER" id="PTHR48051">
    <property type="match status" value="1"/>
</dbReference>
<dbReference type="Pfam" id="PF13855">
    <property type="entry name" value="LRR_8"/>
    <property type="match status" value="1"/>
</dbReference>
<dbReference type="SUPFAM" id="SSF52058">
    <property type="entry name" value="L domain-like"/>
    <property type="match status" value="1"/>
</dbReference>
<reference evidence="3" key="2">
    <citation type="submission" date="2022-10" db="EMBL/GenBank/DDBJ databases">
        <authorList>
            <consortium name="ENA_rothamsted_submissions"/>
            <consortium name="culmorum"/>
            <person name="King R."/>
        </authorList>
    </citation>
    <scope>NUCLEOTIDE SEQUENCE</scope>
</reference>
<dbReference type="InterPro" id="IPR050216">
    <property type="entry name" value="LRR_domain-containing"/>
</dbReference>
<evidence type="ECO:0000313" key="4">
    <source>
        <dbReference type="Proteomes" id="UP001153714"/>
    </source>
</evidence>
<dbReference type="AlphaFoldDB" id="A0A9P0C4C1"/>
<dbReference type="SMART" id="SM00365">
    <property type="entry name" value="LRR_SD22"/>
    <property type="match status" value="3"/>
</dbReference>
<dbReference type="PANTHER" id="PTHR48051:SF61">
    <property type="entry name" value="LEUCINE-RICH REPEAT PROTEIN LRRA-LIKE"/>
    <property type="match status" value="1"/>
</dbReference>
<gene>
    <name evidence="3" type="ORF">DIATSA_LOCUS4316</name>
</gene>
<dbReference type="EMBL" id="OU893346">
    <property type="protein sequence ID" value="CAH0751060.1"/>
    <property type="molecule type" value="Genomic_DNA"/>
</dbReference>
<dbReference type="InterPro" id="IPR003591">
    <property type="entry name" value="Leu-rich_rpt_typical-subtyp"/>
</dbReference>
<evidence type="ECO:0000313" key="3">
    <source>
        <dbReference type="EMBL" id="CAH0751060.1"/>
    </source>
</evidence>
<dbReference type="OrthoDB" id="2021138at2759"/>
<name>A0A9P0C4C1_9NEOP</name>
<keyword evidence="4" id="KW-1185">Reference proteome</keyword>
<accession>A0A9P0C4C1</accession>
<organism evidence="3 4">
    <name type="scientific">Diatraea saccharalis</name>
    <name type="common">sugarcane borer</name>
    <dbReference type="NCBI Taxonomy" id="40085"/>
    <lineage>
        <taxon>Eukaryota</taxon>
        <taxon>Metazoa</taxon>
        <taxon>Ecdysozoa</taxon>
        <taxon>Arthropoda</taxon>
        <taxon>Hexapoda</taxon>
        <taxon>Insecta</taxon>
        <taxon>Pterygota</taxon>
        <taxon>Neoptera</taxon>
        <taxon>Endopterygota</taxon>
        <taxon>Lepidoptera</taxon>
        <taxon>Glossata</taxon>
        <taxon>Ditrysia</taxon>
        <taxon>Pyraloidea</taxon>
        <taxon>Crambidae</taxon>
        <taxon>Crambinae</taxon>
        <taxon>Diatraea</taxon>
    </lineage>
</organism>
<dbReference type="InterPro" id="IPR001611">
    <property type="entry name" value="Leu-rich_rpt"/>
</dbReference>
<keyword evidence="2" id="KW-0677">Repeat</keyword>
<evidence type="ECO:0000256" key="2">
    <source>
        <dbReference type="ARBA" id="ARBA00022737"/>
    </source>
</evidence>
<keyword evidence="1" id="KW-0433">Leucine-rich repeat</keyword>
<dbReference type="Proteomes" id="UP001153714">
    <property type="component" value="Chromosome 15"/>
</dbReference>
<evidence type="ECO:0000256" key="1">
    <source>
        <dbReference type="ARBA" id="ARBA00022614"/>
    </source>
</evidence>